<keyword evidence="2" id="KW-1185">Reference proteome</keyword>
<protein>
    <submittedName>
        <fullName evidence="1">Uncharacterized protein</fullName>
    </submittedName>
</protein>
<accession>A0A5B7FYA2</accession>
<proteinExistence type="predicted"/>
<dbReference type="AlphaFoldDB" id="A0A5B7FYA2"/>
<evidence type="ECO:0000313" key="1">
    <source>
        <dbReference type="EMBL" id="MPC49888.1"/>
    </source>
</evidence>
<dbReference type="EMBL" id="VSRR010009162">
    <property type="protein sequence ID" value="MPC49888.1"/>
    <property type="molecule type" value="Genomic_DNA"/>
</dbReference>
<name>A0A5B7FYA2_PORTR</name>
<sequence>MAKFQGGTCWDSNLRVDVCPIPRSPPYPLRHLLSGDGVVVEAGCGVLAVGTLRDVEIGVEMSRNARKEWISGGVVVEADCGVLAVRNEWKKLWATIKERRGMWK</sequence>
<organism evidence="1 2">
    <name type="scientific">Portunus trituberculatus</name>
    <name type="common">Swimming crab</name>
    <name type="synonym">Neptunus trituberculatus</name>
    <dbReference type="NCBI Taxonomy" id="210409"/>
    <lineage>
        <taxon>Eukaryota</taxon>
        <taxon>Metazoa</taxon>
        <taxon>Ecdysozoa</taxon>
        <taxon>Arthropoda</taxon>
        <taxon>Crustacea</taxon>
        <taxon>Multicrustacea</taxon>
        <taxon>Malacostraca</taxon>
        <taxon>Eumalacostraca</taxon>
        <taxon>Eucarida</taxon>
        <taxon>Decapoda</taxon>
        <taxon>Pleocyemata</taxon>
        <taxon>Brachyura</taxon>
        <taxon>Eubrachyura</taxon>
        <taxon>Portunoidea</taxon>
        <taxon>Portunidae</taxon>
        <taxon>Portuninae</taxon>
        <taxon>Portunus</taxon>
    </lineage>
</organism>
<dbReference type="Proteomes" id="UP000324222">
    <property type="component" value="Unassembled WGS sequence"/>
</dbReference>
<comment type="caution">
    <text evidence="1">The sequence shown here is derived from an EMBL/GenBank/DDBJ whole genome shotgun (WGS) entry which is preliminary data.</text>
</comment>
<gene>
    <name evidence="1" type="ORF">E2C01_043703</name>
</gene>
<reference evidence="1 2" key="1">
    <citation type="submission" date="2019-05" db="EMBL/GenBank/DDBJ databases">
        <title>Another draft genome of Portunus trituberculatus and its Hox gene families provides insights of decapod evolution.</title>
        <authorList>
            <person name="Jeong J.-H."/>
            <person name="Song I."/>
            <person name="Kim S."/>
            <person name="Choi T."/>
            <person name="Kim D."/>
            <person name="Ryu S."/>
            <person name="Kim W."/>
        </authorList>
    </citation>
    <scope>NUCLEOTIDE SEQUENCE [LARGE SCALE GENOMIC DNA]</scope>
    <source>
        <tissue evidence="1">Muscle</tissue>
    </source>
</reference>
<evidence type="ECO:0000313" key="2">
    <source>
        <dbReference type="Proteomes" id="UP000324222"/>
    </source>
</evidence>